<dbReference type="InterPro" id="IPR010775">
    <property type="entry name" value="DUF1365"/>
</dbReference>
<gene>
    <name evidence="1" type="ORF">BFP76_00250</name>
</gene>
<sequence>MLDHIRAKTFHARSGGIKNSFWYRVDLVLTDFGEFTPHVVSHNRFNLWSLWDKNHGGERNFGHGKEWFENILEQRGFPTKETEILLLAQPKFLWFQFNPVSFWIALKQGKPCAIVAEVNNTFGDRHCYFCALDKFKPITKNTKIIAEKLMHVSPFQRVEGQYHFNFDINDDDINIRIHYKNGDQGVLATLVGKRKPATNRSLIQSAITRPLGAVRVLTLIYWQALILYIKRAPFRRTPAPPKNLMSDSYNFRKPDNERP</sequence>
<proteinExistence type="predicted"/>
<dbReference type="PANTHER" id="PTHR33973:SF4">
    <property type="entry name" value="OS07G0153300 PROTEIN"/>
    <property type="match status" value="1"/>
</dbReference>
<dbReference type="AlphaFoldDB" id="A0A2G5K9P9"/>
<dbReference type="PANTHER" id="PTHR33973">
    <property type="entry name" value="OS07G0153300 PROTEIN"/>
    <property type="match status" value="1"/>
</dbReference>
<comment type="caution">
    <text evidence="1">The sequence shown here is derived from an EMBL/GenBank/DDBJ whole genome shotgun (WGS) entry which is preliminary data.</text>
</comment>
<name>A0A2G5K9P9_9RHOB</name>
<dbReference type="Pfam" id="PF07103">
    <property type="entry name" value="DUF1365"/>
    <property type="match status" value="1"/>
</dbReference>
<reference evidence="1 2" key="1">
    <citation type="submission" date="2016-08" db="EMBL/GenBank/DDBJ databases">
        <title>Draft genome of Amylibacter sp. strain 4G11.</title>
        <authorList>
            <person name="Wong S.-K."/>
            <person name="Hamasaki K."/>
            <person name="Yoshizawa S."/>
        </authorList>
    </citation>
    <scope>NUCLEOTIDE SEQUENCE [LARGE SCALE GENOMIC DNA]</scope>
    <source>
        <strain evidence="1 2">4G11</strain>
    </source>
</reference>
<dbReference type="EMBL" id="MDGM01000009">
    <property type="protein sequence ID" value="PIB25610.1"/>
    <property type="molecule type" value="Genomic_DNA"/>
</dbReference>
<organism evidence="1 2">
    <name type="scientific">Paramylibacter kogurei</name>
    <dbReference type="NCBI Taxonomy" id="1889778"/>
    <lineage>
        <taxon>Bacteria</taxon>
        <taxon>Pseudomonadati</taxon>
        <taxon>Pseudomonadota</taxon>
        <taxon>Alphaproteobacteria</taxon>
        <taxon>Rhodobacterales</taxon>
        <taxon>Paracoccaceae</taxon>
        <taxon>Paramylibacter</taxon>
    </lineage>
</organism>
<accession>A0A2G5K9P9</accession>
<protein>
    <submittedName>
        <fullName evidence="1">Cyclopropane-fatty-acyl-phospholipid synthase</fullName>
    </submittedName>
</protein>
<dbReference type="RefSeq" id="WP_099591991.1">
    <property type="nucleotide sequence ID" value="NZ_MDGM01000009.1"/>
</dbReference>
<dbReference type="Proteomes" id="UP000231516">
    <property type="component" value="Unassembled WGS sequence"/>
</dbReference>
<dbReference type="OrthoDB" id="9778801at2"/>
<evidence type="ECO:0000313" key="1">
    <source>
        <dbReference type="EMBL" id="PIB25610.1"/>
    </source>
</evidence>
<keyword evidence="2" id="KW-1185">Reference proteome</keyword>
<evidence type="ECO:0000313" key="2">
    <source>
        <dbReference type="Proteomes" id="UP000231516"/>
    </source>
</evidence>